<accession>X0Z0F1</accession>
<feature type="non-terminal residue" evidence="2">
    <location>
        <position position="1"/>
    </location>
</feature>
<dbReference type="InterPro" id="IPR029044">
    <property type="entry name" value="Nucleotide-diphossugar_trans"/>
</dbReference>
<proteinExistence type="predicted"/>
<name>X0Z0F1_9ZZZZ</name>
<dbReference type="AlphaFoldDB" id="X0Z0F1"/>
<evidence type="ECO:0000313" key="2">
    <source>
        <dbReference type="EMBL" id="GAG62464.1"/>
    </source>
</evidence>
<reference evidence="2" key="1">
    <citation type="journal article" date="2014" name="Front. Microbiol.">
        <title>High frequency of phylogenetically diverse reductive dehalogenase-homologous genes in deep subseafloor sedimentary metagenomes.</title>
        <authorList>
            <person name="Kawai M."/>
            <person name="Futagami T."/>
            <person name="Toyoda A."/>
            <person name="Takaki Y."/>
            <person name="Nishi S."/>
            <person name="Hori S."/>
            <person name="Arai W."/>
            <person name="Tsubouchi T."/>
            <person name="Morono Y."/>
            <person name="Uchiyama I."/>
            <person name="Ito T."/>
            <person name="Fujiyama A."/>
            <person name="Inagaki F."/>
            <person name="Takami H."/>
        </authorList>
    </citation>
    <scope>NUCLEOTIDE SEQUENCE</scope>
    <source>
        <strain evidence="2">Expedition CK06-06</strain>
    </source>
</reference>
<comment type="caution">
    <text evidence="2">The sequence shown here is derived from an EMBL/GenBank/DDBJ whole genome shotgun (WGS) entry which is preliminary data.</text>
</comment>
<dbReference type="InterPro" id="IPR005069">
    <property type="entry name" value="Nucl-diP-sugar_transferase"/>
</dbReference>
<sequence length="210" mass="25172">LKCFEFGRFEDIEPIKRPMIISYYTKNTGYEEEAKKLIDSLRRFNLEYDIEGINSRGSWQKNTYYKAEFIKRKFAQHSDRDILWLDVDIVLRSYPFLFNDMKADFAVHYIEWEKYGRGARRELNTSVMYMANNAKVKKMIDVWIAENKRKIDSGIWEQKNLQSILESYEGLDIYHLPATYCKITDLMAKVEKPVIELFQASRKFKKQVNR</sequence>
<gene>
    <name evidence="2" type="ORF">S01H4_14544</name>
</gene>
<organism evidence="2">
    <name type="scientific">marine sediment metagenome</name>
    <dbReference type="NCBI Taxonomy" id="412755"/>
    <lineage>
        <taxon>unclassified sequences</taxon>
        <taxon>metagenomes</taxon>
        <taxon>ecological metagenomes</taxon>
    </lineage>
</organism>
<protein>
    <recommendedName>
        <fullName evidence="1">Nucleotide-diphospho-sugar transferase domain-containing protein</fullName>
    </recommendedName>
</protein>
<dbReference type="Pfam" id="PF03407">
    <property type="entry name" value="Nucleotid_trans"/>
    <property type="match status" value="1"/>
</dbReference>
<dbReference type="SUPFAM" id="SSF53448">
    <property type="entry name" value="Nucleotide-diphospho-sugar transferases"/>
    <property type="match status" value="1"/>
</dbReference>
<evidence type="ECO:0000259" key="1">
    <source>
        <dbReference type="Pfam" id="PF03407"/>
    </source>
</evidence>
<dbReference type="EMBL" id="BART01006379">
    <property type="protein sequence ID" value="GAG62464.1"/>
    <property type="molecule type" value="Genomic_DNA"/>
</dbReference>
<feature type="domain" description="Nucleotide-diphospho-sugar transferase" evidence="1">
    <location>
        <begin position="81"/>
        <end position="184"/>
    </location>
</feature>